<dbReference type="EMBL" id="CP128399">
    <property type="protein sequence ID" value="WJW66717.1"/>
    <property type="molecule type" value="Genomic_DNA"/>
</dbReference>
<evidence type="ECO:0000313" key="4">
    <source>
        <dbReference type="Proteomes" id="UP001431572"/>
    </source>
</evidence>
<gene>
    <name evidence="1" type="ORF">HXX08_03060</name>
    <name evidence="2" type="ORF">OZ401_002531</name>
</gene>
<dbReference type="RefSeq" id="WP_341468609.1">
    <property type="nucleotide sequence ID" value="NZ_CP128399.1"/>
</dbReference>
<dbReference type="AlphaFoldDB" id="A0A8T7M2S1"/>
<dbReference type="EMBL" id="JACATZ010000001">
    <property type="protein sequence ID" value="NWJ44835.1"/>
    <property type="molecule type" value="Genomic_DNA"/>
</dbReference>
<protein>
    <submittedName>
        <fullName evidence="1">Uncharacterized protein</fullName>
    </submittedName>
</protein>
<accession>A0A8T7M2S1</accession>
<name>A0A8T7M2S1_9CHLR</name>
<evidence type="ECO:0000313" key="2">
    <source>
        <dbReference type="EMBL" id="WJW66717.1"/>
    </source>
</evidence>
<proteinExistence type="predicted"/>
<sequence length="78" mass="8744">MARNEATIRGSKAGISYDKVRCNNCGSNLEPIGNRLFLMYKRAQLPQPNHEALVCVHCGWVEGDTAFQALLEERINSH</sequence>
<dbReference type="Proteomes" id="UP000521676">
    <property type="component" value="Unassembled WGS sequence"/>
</dbReference>
<keyword evidence="4" id="KW-1185">Reference proteome</keyword>
<evidence type="ECO:0000313" key="3">
    <source>
        <dbReference type="Proteomes" id="UP000521676"/>
    </source>
</evidence>
<dbReference type="Proteomes" id="UP001431572">
    <property type="component" value="Chromosome 1"/>
</dbReference>
<reference evidence="2" key="2">
    <citation type="journal article" date="2024" name="Nature">
        <title>Anoxygenic phototroph of the Chloroflexota uses a type I reaction centre.</title>
        <authorList>
            <person name="Tsuji J.M."/>
            <person name="Shaw N.A."/>
            <person name="Nagashima S."/>
            <person name="Venkiteswaran J.J."/>
            <person name="Schiff S.L."/>
            <person name="Watanabe T."/>
            <person name="Fukui M."/>
            <person name="Hanada S."/>
            <person name="Tank M."/>
            <person name="Neufeld J.D."/>
        </authorList>
    </citation>
    <scope>NUCLEOTIDE SEQUENCE</scope>
    <source>
        <strain evidence="2">L227-S17</strain>
    </source>
</reference>
<evidence type="ECO:0000313" key="1">
    <source>
        <dbReference type="EMBL" id="NWJ44835.1"/>
    </source>
</evidence>
<organism evidence="1 3">
    <name type="scientific">Candidatus Chlorohelix allophototropha</name>
    <dbReference type="NCBI Taxonomy" id="3003348"/>
    <lineage>
        <taxon>Bacteria</taxon>
        <taxon>Bacillati</taxon>
        <taxon>Chloroflexota</taxon>
        <taxon>Chloroflexia</taxon>
        <taxon>Candidatus Chloroheliales</taxon>
        <taxon>Candidatus Chloroheliaceae</taxon>
        <taxon>Candidatus Chlorohelix</taxon>
    </lineage>
</organism>
<reference evidence="1 3" key="1">
    <citation type="submission" date="2020-06" db="EMBL/GenBank/DDBJ databases">
        <title>Anoxygenic phototrophic Chloroflexota member uses a Type I reaction center.</title>
        <authorList>
            <person name="Tsuji J.M."/>
            <person name="Shaw N.A."/>
            <person name="Nagashima S."/>
            <person name="Venkiteswaran J."/>
            <person name="Schiff S.L."/>
            <person name="Hanada S."/>
            <person name="Tank M."/>
            <person name="Neufeld J.D."/>
        </authorList>
    </citation>
    <scope>NUCLEOTIDE SEQUENCE [LARGE SCALE GENOMIC DNA]</scope>
    <source>
        <strain evidence="1">L227-S17</strain>
    </source>
</reference>